<name>A0AAW2USH1_SESRA</name>
<reference evidence="6" key="1">
    <citation type="submission" date="2020-06" db="EMBL/GenBank/DDBJ databases">
        <authorList>
            <person name="Li T."/>
            <person name="Hu X."/>
            <person name="Zhang T."/>
            <person name="Song X."/>
            <person name="Zhang H."/>
            <person name="Dai N."/>
            <person name="Sheng W."/>
            <person name="Hou X."/>
            <person name="Wei L."/>
        </authorList>
    </citation>
    <scope>NUCLEOTIDE SEQUENCE</scope>
    <source>
        <strain evidence="6">G02</strain>
        <tissue evidence="6">Leaf</tissue>
    </source>
</reference>
<dbReference type="PANTHER" id="PTHR23291">
    <property type="entry name" value="BAX INHIBITOR-RELATED"/>
    <property type="match status" value="1"/>
</dbReference>
<evidence type="ECO:0000256" key="2">
    <source>
        <dbReference type="ARBA" id="ARBA00022692"/>
    </source>
</evidence>
<feature type="transmembrane region" description="Helical" evidence="5">
    <location>
        <begin position="212"/>
        <end position="231"/>
    </location>
</feature>
<dbReference type="AlphaFoldDB" id="A0AAW2USH1"/>
<reference evidence="6" key="2">
    <citation type="journal article" date="2024" name="Plant">
        <title>Genomic evolution and insights into agronomic trait innovations of Sesamum species.</title>
        <authorList>
            <person name="Miao H."/>
            <person name="Wang L."/>
            <person name="Qu L."/>
            <person name="Liu H."/>
            <person name="Sun Y."/>
            <person name="Le M."/>
            <person name="Wang Q."/>
            <person name="Wei S."/>
            <person name="Zheng Y."/>
            <person name="Lin W."/>
            <person name="Duan Y."/>
            <person name="Cao H."/>
            <person name="Xiong S."/>
            <person name="Wang X."/>
            <person name="Wei L."/>
            <person name="Li C."/>
            <person name="Ma Q."/>
            <person name="Ju M."/>
            <person name="Zhao R."/>
            <person name="Li G."/>
            <person name="Mu C."/>
            <person name="Tian Q."/>
            <person name="Mei H."/>
            <person name="Zhang T."/>
            <person name="Gao T."/>
            <person name="Zhang H."/>
        </authorList>
    </citation>
    <scope>NUCLEOTIDE SEQUENCE</scope>
    <source>
        <strain evidence="6">G02</strain>
    </source>
</reference>
<feature type="transmembrane region" description="Helical" evidence="5">
    <location>
        <begin position="69"/>
        <end position="87"/>
    </location>
</feature>
<evidence type="ECO:0000256" key="3">
    <source>
        <dbReference type="ARBA" id="ARBA00022989"/>
    </source>
</evidence>
<dbReference type="InterPro" id="IPR006214">
    <property type="entry name" value="Bax_inhibitor_1-related"/>
</dbReference>
<dbReference type="EMBL" id="JACGWJ010000005">
    <property type="protein sequence ID" value="KAL0419858.1"/>
    <property type="molecule type" value="Genomic_DNA"/>
</dbReference>
<feature type="transmembrane region" description="Helical" evidence="5">
    <location>
        <begin position="182"/>
        <end position="200"/>
    </location>
</feature>
<gene>
    <name evidence="6" type="ORF">Sradi_1399300</name>
</gene>
<feature type="transmembrane region" description="Helical" evidence="5">
    <location>
        <begin position="33"/>
        <end position="57"/>
    </location>
</feature>
<organism evidence="6">
    <name type="scientific">Sesamum radiatum</name>
    <name type="common">Black benniseed</name>
    <dbReference type="NCBI Taxonomy" id="300843"/>
    <lineage>
        <taxon>Eukaryota</taxon>
        <taxon>Viridiplantae</taxon>
        <taxon>Streptophyta</taxon>
        <taxon>Embryophyta</taxon>
        <taxon>Tracheophyta</taxon>
        <taxon>Spermatophyta</taxon>
        <taxon>Magnoliopsida</taxon>
        <taxon>eudicotyledons</taxon>
        <taxon>Gunneridae</taxon>
        <taxon>Pentapetalae</taxon>
        <taxon>asterids</taxon>
        <taxon>lamiids</taxon>
        <taxon>Lamiales</taxon>
        <taxon>Pedaliaceae</taxon>
        <taxon>Sesamum</taxon>
    </lineage>
</organism>
<keyword evidence="3 5" id="KW-1133">Transmembrane helix</keyword>
<evidence type="ECO:0000313" key="6">
    <source>
        <dbReference type="EMBL" id="KAL0419858.1"/>
    </source>
</evidence>
<evidence type="ECO:0000256" key="4">
    <source>
        <dbReference type="ARBA" id="ARBA00023136"/>
    </source>
</evidence>
<feature type="transmembrane region" description="Helical" evidence="5">
    <location>
        <begin position="94"/>
        <end position="119"/>
    </location>
</feature>
<dbReference type="Pfam" id="PF01027">
    <property type="entry name" value="Bax1-I"/>
    <property type="match status" value="1"/>
</dbReference>
<comment type="caution">
    <text evidence="6">The sequence shown here is derived from an EMBL/GenBank/DDBJ whole genome shotgun (WGS) entry which is preliminary data.</text>
</comment>
<protein>
    <submittedName>
        <fullName evidence="6">Protein LIFEGUARD 2</fullName>
    </submittedName>
</protein>
<comment type="similarity">
    <text evidence="5">Belongs to the BI1 family.</text>
</comment>
<keyword evidence="2 5" id="KW-0812">Transmembrane</keyword>
<feature type="transmembrane region" description="Helical" evidence="5">
    <location>
        <begin position="156"/>
        <end position="176"/>
    </location>
</feature>
<comment type="subcellular location">
    <subcellularLocation>
        <location evidence="1">Membrane</location>
        <topology evidence="1">Multi-pass membrane protein</topology>
    </subcellularLocation>
</comment>
<keyword evidence="4 5" id="KW-0472">Membrane</keyword>
<accession>A0AAW2USH1</accession>
<evidence type="ECO:0000256" key="1">
    <source>
        <dbReference type="ARBA" id="ARBA00004141"/>
    </source>
</evidence>
<evidence type="ECO:0000256" key="5">
    <source>
        <dbReference type="RuleBase" id="RU004379"/>
    </source>
</evidence>
<proteinExistence type="inferred from homology"/>
<dbReference type="GO" id="GO:0016020">
    <property type="term" value="C:membrane"/>
    <property type="evidence" value="ECO:0007669"/>
    <property type="project" value="UniProtKB-SubCell"/>
</dbReference>
<dbReference type="PANTHER" id="PTHR23291:SF31">
    <property type="entry name" value="PROTEIN LIFEGUARD 4"/>
    <property type="match status" value="1"/>
</dbReference>
<feature type="transmembrane region" description="Helical" evidence="5">
    <location>
        <begin position="125"/>
        <end position="144"/>
    </location>
</feature>
<sequence>MSDPKNDVEAGSGLLYPWMQESPELRWAFIRKVYSILTVQLLVTIAFAALVVAVHPVATFFAATRMGRAVYVVIVLIPIIVLCPLYCCKNKHPLNFVLLGIFTLCYGLAFGIVCAFFSGKVVIETVIATTVVVISLTLYTFWAAKRGQDFGFLAPFLLSILVILLMFTIFQIFFPMGKISETIYSGLTVIIFCAYIIYDTDNLIKRNSYDDYIWASVALYLDILNIFLQLLKIFGASER</sequence>